<gene>
    <name evidence="7" type="ORF">nbrc107697_08790</name>
</gene>
<dbReference type="EMBL" id="BJOU01000001">
    <property type="protein sequence ID" value="GED96840.1"/>
    <property type="molecule type" value="Genomic_DNA"/>
</dbReference>
<proteinExistence type="predicted"/>
<comment type="cofactor">
    <cofactor evidence="6">
        <name>Mg(2+)</name>
        <dbReference type="ChEBI" id="CHEBI:18420"/>
    </cofactor>
</comment>
<dbReference type="RefSeq" id="WP_186343301.1">
    <property type="nucleotide sequence ID" value="NZ_BJOU01000001.1"/>
</dbReference>
<dbReference type="GO" id="GO:0000103">
    <property type="term" value="P:sulfate assimilation"/>
    <property type="evidence" value="ECO:0007669"/>
    <property type="project" value="TreeGrafter"/>
</dbReference>
<evidence type="ECO:0000256" key="3">
    <source>
        <dbReference type="ARBA" id="ARBA00022842"/>
    </source>
</evidence>
<keyword evidence="2 6" id="KW-0479">Metal-binding</keyword>
<evidence type="ECO:0000313" key="8">
    <source>
        <dbReference type="Proteomes" id="UP000444980"/>
    </source>
</evidence>
<dbReference type="Proteomes" id="UP000444980">
    <property type="component" value="Unassembled WGS sequence"/>
</dbReference>
<name>A0A7I9UVP9_9ACTN</name>
<dbReference type="SUPFAM" id="SSF56655">
    <property type="entry name" value="Carbohydrate phosphatase"/>
    <property type="match status" value="1"/>
</dbReference>
<sequence length="263" mass="27569">MAVRAELNADLTDLELAVALATAAGDLLLSVRADSGLSGRDLGDVGDRRSDDFLQEQFARLRPDDAVLSEESTDDLARLDARRVWIVDPVDGTREYGTEGRADWAVHVALWERGESGDGNLTAGAVALPALGITYASDPAPVAPVVGLAPPRTDRARVVVSGSRPPAFADSVASALDAELVPVGSAGAKAMAVVRGEADAYVHGGGQFEWDSAAPVVVAQAKGLWCSRIDGSPLVYNQRDTYLPDLIICRPEVAESVLGASRP</sequence>
<dbReference type="AlphaFoldDB" id="A0A7I9UVP9"/>
<comment type="catalytic activity">
    <reaction evidence="1">
        <text>adenosine 3',5'-bisphosphate + H2O = AMP + phosphate</text>
        <dbReference type="Rhea" id="RHEA:10040"/>
        <dbReference type="ChEBI" id="CHEBI:15377"/>
        <dbReference type="ChEBI" id="CHEBI:43474"/>
        <dbReference type="ChEBI" id="CHEBI:58343"/>
        <dbReference type="ChEBI" id="CHEBI:456215"/>
        <dbReference type="EC" id="3.1.3.7"/>
    </reaction>
</comment>
<dbReference type="InterPro" id="IPR050725">
    <property type="entry name" value="CysQ/Inositol_MonoPase"/>
</dbReference>
<dbReference type="Gene3D" id="3.40.190.80">
    <property type="match status" value="1"/>
</dbReference>
<evidence type="ECO:0000256" key="5">
    <source>
        <dbReference type="ARBA" id="ARBA00042530"/>
    </source>
</evidence>
<dbReference type="PANTHER" id="PTHR43028:SF5">
    <property type="entry name" value="3'(2'),5'-BISPHOSPHATE NUCLEOTIDASE 1"/>
    <property type="match status" value="1"/>
</dbReference>
<evidence type="ECO:0000313" key="7">
    <source>
        <dbReference type="EMBL" id="GED96840.1"/>
    </source>
</evidence>
<dbReference type="PROSITE" id="PS00629">
    <property type="entry name" value="IMP_1"/>
    <property type="match status" value="1"/>
</dbReference>
<accession>A0A7I9UVP9</accession>
<feature type="binding site" evidence="6">
    <location>
        <position position="211"/>
    </location>
    <ligand>
        <name>Mg(2+)</name>
        <dbReference type="ChEBI" id="CHEBI:18420"/>
        <label>1</label>
        <note>catalytic</note>
    </ligand>
</feature>
<evidence type="ECO:0000256" key="4">
    <source>
        <dbReference type="ARBA" id="ARBA00041694"/>
    </source>
</evidence>
<dbReference type="InterPro" id="IPR000760">
    <property type="entry name" value="Inositol_monophosphatase-like"/>
</dbReference>
<protein>
    <recommendedName>
        <fullName evidence="4">3'(2'),5-bisphosphonucleoside 3'(2')-phosphohydrolase</fullName>
    </recommendedName>
    <alternativeName>
        <fullName evidence="5">DPNPase</fullName>
    </alternativeName>
</protein>
<evidence type="ECO:0000256" key="1">
    <source>
        <dbReference type="ARBA" id="ARBA00001625"/>
    </source>
</evidence>
<dbReference type="GO" id="GO:0050427">
    <property type="term" value="P:3'-phosphoadenosine 5'-phosphosulfate metabolic process"/>
    <property type="evidence" value="ECO:0007669"/>
    <property type="project" value="TreeGrafter"/>
</dbReference>
<organism evidence="7 8">
    <name type="scientific">Gordonia crocea</name>
    <dbReference type="NCBI Taxonomy" id="589162"/>
    <lineage>
        <taxon>Bacteria</taxon>
        <taxon>Bacillati</taxon>
        <taxon>Actinomycetota</taxon>
        <taxon>Actinomycetes</taxon>
        <taxon>Mycobacteriales</taxon>
        <taxon>Gordoniaceae</taxon>
        <taxon>Gordonia</taxon>
    </lineage>
</organism>
<dbReference type="InterPro" id="IPR020583">
    <property type="entry name" value="Inositol_monoP_metal-BS"/>
</dbReference>
<feature type="binding site" evidence="6">
    <location>
        <position position="91"/>
    </location>
    <ligand>
        <name>Mg(2+)</name>
        <dbReference type="ChEBI" id="CHEBI:18420"/>
        <label>1</label>
        <note>catalytic</note>
    </ligand>
</feature>
<dbReference type="Gene3D" id="3.30.540.10">
    <property type="entry name" value="Fructose-1,6-Bisphosphatase, subunit A, domain 1"/>
    <property type="match status" value="1"/>
</dbReference>
<keyword evidence="3 6" id="KW-0460">Magnesium</keyword>
<feature type="binding site" evidence="6">
    <location>
        <position position="70"/>
    </location>
    <ligand>
        <name>Mg(2+)</name>
        <dbReference type="ChEBI" id="CHEBI:18420"/>
        <label>1</label>
        <note>catalytic</note>
    </ligand>
</feature>
<dbReference type="GO" id="GO:0008441">
    <property type="term" value="F:3'(2'),5'-bisphosphate nucleotidase activity"/>
    <property type="evidence" value="ECO:0007669"/>
    <property type="project" value="UniProtKB-EC"/>
</dbReference>
<dbReference type="CDD" id="cd01638">
    <property type="entry name" value="CysQ"/>
    <property type="match status" value="1"/>
</dbReference>
<reference evidence="8" key="1">
    <citation type="submission" date="2019-06" db="EMBL/GenBank/DDBJ databases">
        <title>Gordonia isolated from sludge of a wastewater treatment plant.</title>
        <authorList>
            <person name="Tamura T."/>
            <person name="Aoyama K."/>
            <person name="Kang Y."/>
            <person name="Saito S."/>
            <person name="Akiyama N."/>
            <person name="Yazawa K."/>
            <person name="Gonoi T."/>
            <person name="Mikami Y."/>
        </authorList>
    </citation>
    <scope>NUCLEOTIDE SEQUENCE [LARGE SCALE GENOMIC DNA]</scope>
    <source>
        <strain evidence="8">NBRC 107697</strain>
    </source>
</reference>
<dbReference type="Pfam" id="PF00459">
    <property type="entry name" value="Inositol_P"/>
    <property type="match status" value="1"/>
</dbReference>
<dbReference type="GO" id="GO:0046872">
    <property type="term" value="F:metal ion binding"/>
    <property type="evidence" value="ECO:0007669"/>
    <property type="project" value="UniProtKB-KW"/>
</dbReference>
<evidence type="ECO:0000256" key="2">
    <source>
        <dbReference type="ARBA" id="ARBA00022723"/>
    </source>
</evidence>
<keyword evidence="8" id="KW-1185">Reference proteome</keyword>
<comment type="caution">
    <text evidence="7">The sequence shown here is derived from an EMBL/GenBank/DDBJ whole genome shotgun (WGS) entry which is preliminary data.</text>
</comment>
<dbReference type="PANTHER" id="PTHR43028">
    <property type="entry name" value="3'(2'),5'-BISPHOSPHATE NUCLEOTIDASE 1"/>
    <property type="match status" value="1"/>
</dbReference>
<evidence type="ECO:0000256" key="6">
    <source>
        <dbReference type="PIRSR" id="PIRSR600760-2"/>
    </source>
</evidence>
<feature type="binding site" evidence="6">
    <location>
        <position position="88"/>
    </location>
    <ligand>
        <name>Mg(2+)</name>
        <dbReference type="ChEBI" id="CHEBI:18420"/>
        <label>1</label>
        <note>catalytic</note>
    </ligand>
</feature>